<dbReference type="SUPFAM" id="SSF109854">
    <property type="entry name" value="DinB/YfiT-like putative metalloenzymes"/>
    <property type="match status" value="1"/>
</dbReference>
<dbReference type="Gene3D" id="2.160.20.80">
    <property type="entry name" value="E3 ubiquitin-protein ligase SopA"/>
    <property type="match status" value="1"/>
</dbReference>
<feature type="domain" description="DinB-like" evidence="1">
    <location>
        <begin position="93"/>
        <end position="236"/>
    </location>
</feature>
<dbReference type="Proteomes" id="UP001597183">
    <property type="component" value="Unassembled WGS sequence"/>
</dbReference>
<organism evidence="2 3">
    <name type="scientific">Actinoplanes sichuanensis</name>
    <dbReference type="NCBI Taxonomy" id="512349"/>
    <lineage>
        <taxon>Bacteria</taxon>
        <taxon>Bacillati</taxon>
        <taxon>Actinomycetota</taxon>
        <taxon>Actinomycetes</taxon>
        <taxon>Micromonosporales</taxon>
        <taxon>Micromonosporaceae</taxon>
        <taxon>Actinoplanes</taxon>
    </lineage>
</organism>
<keyword evidence="3" id="KW-1185">Reference proteome</keyword>
<evidence type="ECO:0000313" key="3">
    <source>
        <dbReference type="Proteomes" id="UP001597183"/>
    </source>
</evidence>
<dbReference type="RefSeq" id="WP_317794601.1">
    <property type="nucleotide sequence ID" value="NZ_AP028461.1"/>
</dbReference>
<dbReference type="Gene3D" id="1.20.120.450">
    <property type="entry name" value="dinb family like domain"/>
    <property type="match status" value="1"/>
</dbReference>
<proteinExistence type="predicted"/>
<dbReference type="InterPro" id="IPR034660">
    <property type="entry name" value="DinB/YfiT-like"/>
</dbReference>
<dbReference type="InterPro" id="IPR024775">
    <property type="entry name" value="DinB-like"/>
</dbReference>
<protein>
    <submittedName>
        <fullName evidence="2">DinB family protein</fullName>
    </submittedName>
</protein>
<dbReference type="EMBL" id="JBHTMK010000063">
    <property type="protein sequence ID" value="MFD1372869.1"/>
    <property type="molecule type" value="Genomic_DNA"/>
</dbReference>
<dbReference type="InterPro" id="IPR001646">
    <property type="entry name" value="5peptide_repeat"/>
</dbReference>
<comment type="caution">
    <text evidence="2">The sequence shown here is derived from an EMBL/GenBank/DDBJ whole genome shotgun (WGS) entry which is preliminary data.</text>
</comment>
<sequence length="248" mass="27841">MTDHTFEEQDLSGARFRMVSLRGARMDGVDLSGLKVTGGWLDGVDISGALRDVRLNGVDVVPLVEAELDRRHPQRALMRPVDADGFRRAWQVLEGLWAGTVERARRLDPGLLHERVDGEWSFVETLRHLNFATDAWVRRAVLGDPSPWDRWDLPHSEMGEVAGLVVDRSARPSLEEVLAVRADRVAGVRELFAGLSDERLASMTVPVVEPGYPESQAFEVRRCLGAVVSEEWEHRLFAERDLDVLTGR</sequence>
<evidence type="ECO:0000313" key="2">
    <source>
        <dbReference type="EMBL" id="MFD1372869.1"/>
    </source>
</evidence>
<dbReference type="Pfam" id="PF00805">
    <property type="entry name" value="Pentapeptide"/>
    <property type="match status" value="1"/>
</dbReference>
<evidence type="ECO:0000259" key="1">
    <source>
        <dbReference type="Pfam" id="PF12867"/>
    </source>
</evidence>
<accession>A0ABW4AQQ0</accession>
<name>A0ABW4AQQ0_9ACTN</name>
<gene>
    <name evidence="2" type="ORF">ACFQ5G_46720</name>
</gene>
<dbReference type="SUPFAM" id="SSF141571">
    <property type="entry name" value="Pentapeptide repeat-like"/>
    <property type="match status" value="1"/>
</dbReference>
<reference evidence="3" key="1">
    <citation type="journal article" date="2019" name="Int. J. Syst. Evol. Microbiol.">
        <title>The Global Catalogue of Microorganisms (GCM) 10K type strain sequencing project: providing services to taxonomists for standard genome sequencing and annotation.</title>
        <authorList>
            <consortium name="The Broad Institute Genomics Platform"/>
            <consortium name="The Broad Institute Genome Sequencing Center for Infectious Disease"/>
            <person name="Wu L."/>
            <person name="Ma J."/>
        </authorList>
    </citation>
    <scope>NUCLEOTIDE SEQUENCE [LARGE SCALE GENOMIC DNA]</scope>
    <source>
        <strain evidence="3">CCM 7526</strain>
    </source>
</reference>
<dbReference type="Pfam" id="PF12867">
    <property type="entry name" value="DinB_2"/>
    <property type="match status" value="1"/>
</dbReference>